<protein>
    <recommendedName>
        <fullName evidence="5">Serine/threonine-protein phosphatase</fullName>
        <ecNumber evidence="5">3.1.3.16</ecNumber>
    </recommendedName>
</protein>
<evidence type="ECO:0000313" key="7">
    <source>
        <dbReference type="EMBL" id="KKO74543.1"/>
    </source>
</evidence>
<evidence type="ECO:0000259" key="6">
    <source>
        <dbReference type="PROSITE" id="PS00125"/>
    </source>
</evidence>
<keyword evidence="3" id="KW-0464">Manganese</keyword>
<dbReference type="PRINTS" id="PR00114">
    <property type="entry name" value="STPHPHTASE"/>
</dbReference>
<dbReference type="Pfam" id="PF00149">
    <property type="entry name" value="Metallophos"/>
    <property type="match status" value="1"/>
</dbReference>
<dbReference type="VEuPathDB" id="MicrosporidiaDB:G9O61_00g002680"/>
<dbReference type="GO" id="GO:0046872">
    <property type="term" value="F:metal ion binding"/>
    <property type="evidence" value="ECO:0007669"/>
    <property type="project" value="UniProtKB-KW"/>
</dbReference>
<dbReference type="Gene3D" id="3.60.21.10">
    <property type="match status" value="1"/>
</dbReference>
<comment type="catalytic activity">
    <reaction evidence="4 5">
        <text>O-phospho-L-threonyl-[protein] + H2O = L-threonyl-[protein] + phosphate</text>
        <dbReference type="Rhea" id="RHEA:47004"/>
        <dbReference type="Rhea" id="RHEA-COMP:11060"/>
        <dbReference type="Rhea" id="RHEA-COMP:11605"/>
        <dbReference type="ChEBI" id="CHEBI:15377"/>
        <dbReference type="ChEBI" id="CHEBI:30013"/>
        <dbReference type="ChEBI" id="CHEBI:43474"/>
        <dbReference type="ChEBI" id="CHEBI:61977"/>
        <dbReference type="EC" id="3.1.3.16"/>
    </reaction>
</comment>
<dbReference type="InterPro" id="IPR047129">
    <property type="entry name" value="PPA2-like"/>
</dbReference>
<accession>A0A0F9WNF7</accession>
<dbReference type="PANTHER" id="PTHR45619">
    <property type="entry name" value="SERINE/THREONINE-PROTEIN PHOSPHATASE PP2A-RELATED"/>
    <property type="match status" value="1"/>
</dbReference>
<evidence type="ECO:0000256" key="5">
    <source>
        <dbReference type="RuleBase" id="RU004273"/>
    </source>
</evidence>
<dbReference type="OrthoDB" id="1930084at2759"/>
<dbReference type="AlphaFoldDB" id="A0A0F9WNF7"/>
<dbReference type="InterPro" id="IPR006186">
    <property type="entry name" value="Ser/Thr-sp_prot-phosphatase"/>
</dbReference>
<proteinExistence type="inferred from homology"/>
<evidence type="ECO:0000256" key="4">
    <source>
        <dbReference type="ARBA" id="ARBA00048336"/>
    </source>
</evidence>
<comment type="similarity">
    <text evidence="5">Belongs to the PPP phosphatase family.</text>
</comment>
<name>A0A0F9WNF7_9MICR</name>
<sequence>MYQKFIKKILSLQLLTINEIEQLCEKVIEILIKESNFPNISSPVSVCGDIHGQIFDLVDLFRREGDPSKQKYIFLGNYVDRGEYSTECIFLLIIYKILYPSNIFLVRGNHEQKNISKTYGLYHETLKKYNVNIWRLLCEVFSFFNIGCIVDGRIFCVHGGISPKTISLDKLKRLNRFVINANNEYEDILWSDPHDDKGFKESNRHKGFLFGGDVSNIFLECNDLTNIIRSHQFAFEGYKFHFPDRNVVTVWGAPDYLGKFGNPGSFMKVEEDLEISCQRLVIYNNAIRNVDNMKDLYSEKY</sequence>
<feature type="domain" description="Serine/threonine specific protein phosphatases" evidence="6">
    <location>
        <begin position="106"/>
        <end position="111"/>
    </location>
</feature>
<evidence type="ECO:0000256" key="3">
    <source>
        <dbReference type="ARBA" id="ARBA00023211"/>
    </source>
</evidence>
<dbReference type="PROSITE" id="PS00125">
    <property type="entry name" value="SER_THR_PHOSPHATASE"/>
    <property type="match status" value="1"/>
</dbReference>
<organism evidence="7 8">
    <name type="scientific">Vairimorpha ceranae</name>
    <dbReference type="NCBI Taxonomy" id="40302"/>
    <lineage>
        <taxon>Eukaryota</taxon>
        <taxon>Fungi</taxon>
        <taxon>Fungi incertae sedis</taxon>
        <taxon>Microsporidia</taxon>
        <taxon>Nosematidae</taxon>
        <taxon>Vairimorpha</taxon>
    </lineage>
</organism>
<dbReference type="InterPro" id="IPR029052">
    <property type="entry name" value="Metallo-depent_PP-like"/>
</dbReference>
<dbReference type="GO" id="GO:0004722">
    <property type="term" value="F:protein serine/threonine phosphatase activity"/>
    <property type="evidence" value="ECO:0007669"/>
    <property type="project" value="UniProtKB-EC"/>
</dbReference>
<comment type="caution">
    <text evidence="7">The sequence shown here is derived from an EMBL/GenBank/DDBJ whole genome shotgun (WGS) entry which is preliminary data.</text>
</comment>
<keyword evidence="8" id="KW-1185">Reference proteome</keyword>
<dbReference type="EMBL" id="JPQZ01000061">
    <property type="protein sequence ID" value="KKO74543.1"/>
    <property type="molecule type" value="Genomic_DNA"/>
</dbReference>
<evidence type="ECO:0000313" key="8">
    <source>
        <dbReference type="Proteomes" id="UP000034350"/>
    </source>
</evidence>
<dbReference type="InterPro" id="IPR004843">
    <property type="entry name" value="Calcineurin-like_PHP"/>
</dbReference>
<dbReference type="VEuPathDB" id="MicrosporidiaDB:NCER_101029"/>
<reference evidence="7 8" key="1">
    <citation type="journal article" date="2015" name="Environ. Microbiol.">
        <title>Genome analyses suggest the presence of polyploidy and recent human-driven expansions in eight global populations of the honeybee pathogen Nosema ceranae.</title>
        <authorList>
            <person name="Pelin A."/>
            <person name="Selman M."/>
            <person name="Aris-Brosou S."/>
            <person name="Farinelli L."/>
            <person name="Corradi N."/>
        </authorList>
    </citation>
    <scope>NUCLEOTIDE SEQUENCE [LARGE SCALE GENOMIC DNA]</scope>
    <source>
        <strain evidence="7 8">PA08 1199</strain>
    </source>
</reference>
<keyword evidence="2 5" id="KW-0378">Hydrolase</keyword>
<dbReference type="OMA" id="FEIRRIC"/>
<dbReference type="SMART" id="SM00156">
    <property type="entry name" value="PP2Ac"/>
    <property type="match status" value="1"/>
</dbReference>
<gene>
    <name evidence="7" type="ORF">AAJ76_610009661</name>
</gene>
<evidence type="ECO:0000256" key="2">
    <source>
        <dbReference type="ARBA" id="ARBA00022801"/>
    </source>
</evidence>
<dbReference type="SUPFAM" id="SSF56300">
    <property type="entry name" value="Metallo-dependent phosphatases"/>
    <property type="match status" value="1"/>
</dbReference>
<dbReference type="Proteomes" id="UP000034350">
    <property type="component" value="Unassembled WGS sequence"/>
</dbReference>
<dbReference type="RefSeq" id="XP_024330285.1">
    <property type="nucleotide sequence ID" value="XM_024476155.1"/>
</dbReference>
<dbReference type="EC" id="3.1.3.16" evidence="5"/>
<keyword evidence="1" id="KW-0479">Metal-binding</keyword>
<dbReference type="VEuPathDB" id="MicrosporidiaDB:AAJ76_610009661"/>
<evidence type="ECO:0000256" key="1">
    <source>
        <dbReference type="ARBA" id="ARBA00022723"/>
    </source>
</evidence>
<dbReference type="GeneID" id="36321106"/>